<dbReference type="InterPro" id="IPR013216">
    <property type="entry name" value="Methyltransf_11"/>
</dbReference>
<dbReference type="EMBL" id="JAGQHR010000727">
    <property type="protein sequence ID" value="MCA9729514.1"/>
    <property type="molecule type" value="Genomic_DNA"/>
</dbReference>
<evidence type="ECO:0000313" key="3">
    <source>
        <dbReference type="Proteomes" id="UP000697710"/>
    </source>
</evidence>
<comment type="caution">
    <text evidence="2">The sequence shown here is derived from an EMBL/GenBank/DDBJ whole genome shotgun (WGS) entry which is preliminary data.</text>
</comment>
<dbReference type="Gene3D" id="3.40.50.150">
    <property type="entry name" value="Vaccinia Virus protein VP39"/>
    <property type="match status" value="1"/>
</dbReference>
<proteinExistence type="predicted"/>
<dbReference type="SUPFAM" id="SSF53335">
    <property type="entry name" value="S-adenosyl-L-methionine-dependent methyltransferases"/>
    <property type="match status" value="1"/>
</dbReference>
<evidence type="ECO:0000313" key="2">
    <source>
        <dbReference type="EMBL" id="MCA9729514.1"/>
    </source>
</evidence>
<keyword evidence="2" id="KW-0489">Methyltransferase</keyword>
<sequence length="254" mass="28238">MSHAQVNRTYWNGMAHDWVAAGERAWASEVPSWGSWGLPDRDVTMIPEDMTGMRAVELGCGTGYVSAWMCRRGARVVAVDMSEKQLATAQRLSRKHAVSGIQFVHGNAESVPLAAGSCDFAISEYGAAIWCDPRVWIPEAHRLLKPGGRLAFLGTTPLVQCCMPLNGAAAEPTLHRDYFGMHEIDWQEVEIDPGGVEFNLPISSWLRLFRSVGFAVEDYLELQAPADAPSQAFAIPADWARRWPSEQVWKLRRI</sequence>
<gene>
    <name evidence="2" type="ORF">KC729_17640</name>
</gene>
<reference evidence="2" key="2">
    <citation type="journal article" date="2021" name="Microbiome">
        <title>Successional dynamics and alternative stable states in a saline activated sludge microbial community over 9 years.</title>
        <authorList>
            <person name="Wang Y."/>
            <person name="Ye J."/>
            <person name="Ju F."/>
            <person name="Liu L."/>
            <person name="Boyd J.A."/>
            <person name="Deng Y."/>
            <person name="Parks D.H."/>
            <person name="Jiang X."/>
            <person name="Yin X."/>
            <person name="Woodcroft B.J."/>
            <person name="Tyson G.W."/>
            <person name="Hugenholtz P."/>
            <person name="Polz M.F."/>
            <person name="Zhang T."/>
        </authorList>
    </citation>
    <scope>NUCLEOTIDE SEQUENCE</scope>
    <source>
        <strain evidence="2">HKST-UBA01</strain>
    </source>
</reference>
<name>A0A956M1K5_UNCEI</name>
<keyword evidence="2" id="KW-0808">Transferase</keyword>
<dbReference type="AlphaFoldDB" id="A0A956M1K5"/>
<dbReference type="PANTHER" id="PTHR43591">
    <property type="entry name" value="METHYLTRANSFERASE"/>
    <property type="match status" value="1"/>
</dbReference>
<organism evidence="2 3">
    <name type="scientific">Eiseniibacteriota bacterium</name>
    <dbReference type="NCBI Taxonomy" id="2212470"/>
    <lineage>
        <taxon>Bacteria</taxon>
        <taxon>Candidatus Eiseniibacteriota</taxon>
    </lineage>
</organism>
<dbReference type="Pfam" id="PF08241">
    <property type="entry name" value="Methyltransf_11"/>
    <property type="match status" value="1"/>
</dbReference>
<feature type="domain" description="Methyltransferase type 11" evidence="1">
    <location>
        <begin position="57"/>
        <end position="152"/>
    </location>
</feature>
<dbReference type="InterPro" id="IPR029063">
    <property type="entry name" value="SAM-dependent_MTases_sf"/>
</dbReference>
<evidence type="ECO:0000259" key="1">
    <source>
        <dbReference type="Pfam" id="PF08241"/>
    </source>
</evidence>
<dbReference type="GO" id="GO:0008757">
    <property type="term" value="F:S-adenosylmethionine-dependent methyltransferase activity"/>
    <property type="evidence" value="ECO:0007669"/>
    <property type="project" value="InterPro"/>
</dbReference>
<dbReference type="PANTHER" id="PTHR43591:SF24">
    <property type="entry name" value="2-METHOXY-6-POLYPRENYL-1,4-BENZOQUINOL METHYLASE, MITOCHONDRIAL"/>
    <property type="match status" value="1"/>
</dbReference>
<dbReference type="Proteomes" id="UP000697710">
    <property type="component" value="Unassembled WGS sequence"/>
</dbReference>
<dbReference type="CDD" id="cd02440">
    <property type="entry name" value="AdoMet_MTases"/>
    <property type="match status" value="1"/>
</dbReference>
<protein>
    <submittedName>
        <fullName evidence="2">Class I SAM-dependent methyltransferase</fullName>
    </submittedName>
</protein>
<reference evidence="2" key="1">
    <citation type="submission" date="2020-04" db="EMBL/GenBank/DDBJ databases">
        <authorList>
            <person name="Zhang T."/>
        </authorList>
    </citation>
    <scope>NUCLEOTIDE SEQUENCE</scope>
    <source>
        <strain evidence="2">HKST-UBA01</strain>
    </source>
</reference>
<dbReference type="GO" id="GO:0032259">
    <property type="term" value="P:methylation"/>
    <property type="evidence" value="ECO:0007669"/>
    <property type="project" value="UniProtKB-KW"/>
</dbReference>
<accession>A0A956M1K5</accession>